<evidence type="ECO:0000313" key="1">
    <source>
        <dbReference type="EMBL" id="MBC9205349.1"/>
    </source>
</evidence>
<name>A0ABR7RFK9_9PROT</name>
<reference evidence="1 2" key="1">
    <citation type="journal article" date="2013" name="Int. J. Syst. Evol. Microbiol.">
        <title>Roseomonas aerophila sp. nov., isolated from air.</title>
        <authorList>
            <person name="Kim S.J."/>
            <person name="Weon H.Y."/>
            <person name="Ahn J.H."/>
            <person name="Hong S.B."/>
            <person name="Seok S.J."/>
            <person name="Whang K.S."/>
            <person name="Kwon S.W."/>
        </authorList>
    </citation>
    <scope>NUCLEOTIDE SEQUENCE [LARGE SCALE GENOMIC DNA]</scope>
    <source>
        <strain evidence="1 2">NBRC 108923</strain>
    </source>
</reference>
<dbReference type="RefSeq" id="WP_187782521.1">
    <property type="nucleotide sequence ID" value="NZ_JACTVA010000001.1"/>
</dbReference>
<sequence length="57" mass="5983">MMDEKGADGSKALLTRMPILGGLPDRSLNLPGVADAADNAQRTAACGFDLRHHGLHV</sequence>
<dbReference type="EMBL" id="JACTVA010000001">
    <property type="protein sequence ID" value="MBC9205349.1"/>
    <property type="molecule type" value="Genomic_DNA"/>
</dbReference>
<organism evidence="1 2">
    <name type="scientific">Teichococcus aerophilus</name>
    <dbReference type="NCBI Taxonomy" id="1224513"/>
    <lineage>
        <taxon>Bacteria</taxon>
        <taxon>Pseudomonadati</taxon>
        <taxon>Pseudomonadota</taxon>
        <taxon>Alphaproteobacteria</taxon>
        <taxon>Acetobacterales</taxon>
        <taxon>Roseomonadaceae</taxon>
        <taxon>Roseomonas</taxon>
    </lineage>
</organism>
<dbReference type="Proteomes" id="UP000626026">
    <property type="component" value="Unassembled WGS sequence"/>
</dbReference>
<proteinExistence type="predicted"/>
<protein>
    <submittedName>
        <fullName evidence="1">Uncharacterized protein</fullName>
    </submittedName>
</protein>
<comment type="caution">
    <text evidence="1">The sequence shown here is derived from an EMBL/GenBank/DDBJ whole genome shotgun (WGS) entry which is preliminary data.</text>
</comment>
<gene>
    <name evidence="1" type="ORF">IBL26_00760</name>
</gene>
<evidence type="ECO:0000313" key="2">
    <source>
        <dbReference type="Proteomes" id="UP000626026"/>
    </source>
</evidence>
<keyword evidence="2" id="KW-1185">Reference proteome</keyword>
<accession>A0ABR7RFK9</accession>